<evidence type="ECO:0000313" key="1">
    <source>
        <dbReference type="EMBL" id="MPC13557.1"/>
    </source>
</evidence>
<gene>
    <name evidence="1" type="ORF">E2C01_006295</name>
</gene>
<reference evidence="1 2" key="1">
    <citation type="submission" date="2019-05" db="EMBL/GenBank/DDBJ databases">
        <title>Another draft genome of Portunus trituberculatus and its Hox gene families provides insights of decapod evolution.</title>
        <authorList>
            <person name="Jeong J.-H."/>
            <person name="Song I."/>
            <person name="Kim S."/>
            <person name="Choi T."/>
            <person name="Kim D."/>
            <person name="Ryu S."/>
            <person name="Kim W."/>
        </authorList>
    </citation>
    <scope>NUCLEOTIDE SEQUENCE [LARGE SCALE GENOMIC DNA]</scope>
    <source>
        <tissue evidence="1">Muscle</tissue>
    </source>
</reference>
<keyword evidence="2" id="KW-1185">Reference proteome</keyword>
<accession>A0A5B7CUQ2</accession>
<comment type="caution">
    <text evidence="1">The sequence shown here is derived from an EMBL/GenBank/DDBJ whole genome shotgun (WGS) entry which is preliminary data.</text>
</comment>
<name>A0A5B7CUQ2_PORTR</name>
<dbReference type="AlphaFoldDB" id="A0A5B7CUQ2"/>
<dbReference type="EMBL" id="VSRR010000289">
    <property type="protein sequence ID" value="MPC13557.1"/>
    <property type="molecule type" value="Genomic_DNA"/>
</dbReference>
<evidence type="ECO:0000313" key="2">
    <source>
        <dbReference type="Proteomes" id="UP000324222"/>
    </source>
</evidence>
<protein>
    <submittedName>
        <fullName evidence="1">Uncharacterized protein</fullName>
    </submittedName>
</protein>
<dbReference type="Proteomes" id="UP000324222">
    <property type="component" value="Unassembled WGS sequence"/>
</dbReference>
<organism evidence="1 2">
    <name type="scientific">Portunus trituberculatus</name>
    <name type="common">Swimming crab</name>
    <name type="synonym">Neptunus trituberculatus</name>
    <dbReference type="NCBI Taxonomy" id="210409"/>
    <lineage>
        <taxon>Eukaryota</taxon>
        <taxon>Metazoa</taxon>
        <taxon>Ecdysozoa</taxon>
        <taxon>Arthropoda</taxon>
        <taxon>Crustacea</taxon>
        <taxon>Multicrustacea</taxon>
        <taxon>Malacostraca</taxon>
        <taxon>Eumalacostraca</taxon>
        <taxon>Eucarida</taxon>
        <taxon>Decapoda</taxon>
        <taxon>Pleocyemata</taxon>
        <taxon>Brachyura</taxon>
        <taxon>Eubrachyura</taxon>
        <taxon>Portunoidea</taxon>
        <taxon>Portunidae</taxon>
        <taxon>Portuninae</taxon>
        <taxon>Portunus</taxon>
    </lineage>
</organism>
<sequence length="291" mass="32598">MTCTSDSTAWRLLNASATVVYVDRHVCQDLQRWPAQTGHELQCFLLVAPSLSLSEQLKLCLVCLPGHLPNKLSRFVLERGSSYMPGGSSDRRWWQRLWWGDNVILGCRSIPQMCQLRPATTAADITRLQGCLWTALSCWLRTLRPAPCTQRLLLQGAPQSLHLLPHFLDLGLDDFSASLALLSHCYQFLLELFCQVLVQPLAVFQAIKFSSLFQSGSLPSGISLPLTSESATVHVYPATSLAKLYPKTPDTNCYDRRPTSRDRKAGSTLATCRVDTMWSCLEHTGDTMWRP</sequence>
<proteinExistence type="predicted"/>